<evidence type="ECO:0000256" key="3">
    <source>
        <dbReference type="ARBA" id="ARBA00022946"/>
    </source>
</evidence>
<keyword evidence="7" id="KW-0812">Transmembrane</keyword>
<dbReference type="PANTHER" id="PTHR11504:SF0">
    <property type="entry name" value="CYTOCHROME C OXIDASE SUBUNIT"/>
    <property type="match status" value="1"/>
</dbReference>
<evidence type="ECO:0000256" key="2">
    <source>
        <dbReference type="ARBA" id="ARBA00022792"/>
    </source>
</evidence>
<evidence type="ECO:0000256" key="6">
    <source>
        <dbReference type="RuleBase" id="RU004396"/>
    </source>
</evidence>
<evidence type="ECO:0000256" key="4">
    <source>
        <dbReference type="ARBA" id="ARBA00023128"/>
    </source>
</evidence>
<evidence type="ECO:0000256" key="7">
    <source>
        <dbReference type="SAM" id="Phobius"/>
    </source>
</evidence>
<keyword evidence="5 7" id="KW-0472">Membrane</keyword>
<dbReference type="Gene3D" id="4.10.95.10">
    <property type="entry name" value="Cytochrome c oxidase, subunit VIa"/>
    <property type="match status" value="1"/>
</dbReference>
<organism evidence="8 9">
    <name type="scientific">Elysia chlorotica</name>
    <name type="common">Eastern emerald elysia</name>
    <name type="synonym">Sea slug</name>
    <dbReference type="NCBI Taxonomy" id="188477"/>
    <lineage>
        <taxon>Eukaryota</taxon>
        <taxon>Metazoa</taxon>
        <taxon>Spiralia</taxon>
        <taxon>Lophotrochozoa</taxon>
        <taxon>Mollusca</taxon>
        <taxon>Gastropoda</taxon>
        <taxon>Heterobranchia</taxon>
        <taxon>Euthyneura</taxon>
        <taxon>Panpulmonata</taxon>
        <taxon>Sacoglossa</taxon>
        <taxon>Placobranchoidea</taxon>
        <taxon>Plakobranchidae</taxon>
        <taxon>Elysia</taxon>
    </lineage>
</organism>
<accession>A0A433U8L8</accession>
<dbReference type="Pfam" id="PF02046">
    <property type="entry name" value="COX6A"/>
    <property type="match status" value="1"/>
</dbReference>
<dbReference type="EMBL" id="RQTK01000038">
    <property type="protein sequence ID" value="RUS90174.1"/>
    <property type="molecule type" value="Genomic_DNA"/>
</dbReference>
<keyword evidence="9" id="KW-1185">Reference proteome</keyword>
<dbReference type="PANTHER" id="PTHR11504">
    <property type="entry name" value="CYTOCHROME C OXIDASE POLYPEPTIDE VIA"/>
    <property type="match status" value="1"/>
</dbReference>
<keyword evidence="3" id="KW-0809">Transit peptide</keyword>
<evidence type="ECO:0000313" key="9">
    <source>
        <dbReference type="Proteomes" id="UP000271974"/>
    </source>
</evidence>
<protein>
    <recommendedName>
        <fullName evidence="10">Cytochrome c oxidase polypeptide VIa</fullName>
    </recommendedName>
</protein>
<dbReference type="InterPro" id="IPR001349">
    <property type="entry name" value="Cyt_c_oxidase_su6a"/>
</dbReference>
<dbReference type="OrthoDB" id="5947505at2759"/>
<evidence type="ECO:0000256" key="1">
    <source>
        <dbReference type="ARBA" id="ARBA00004273"/>
    </source>
</evidence>
<dbReference type="STRING" id="188477.A0A433U8L8"/>
<dbReference type="SUPFAM" id="SSF81411">
    <property type="entry name" value="Mitochondrial cytochrome c oxidase subunit VIa"/>
    <property type="match status" value="1"/>
</dbReference>
<feature type="transmembrane region" description="Helical" evidence="7">
    <location>
        <begin position="68"/>
        <end position="87"/>
    </location>
</feature>
<dbReference type="AlphaFoldDB" id="A0A433U8L8"/>
<dbReference type="GO" id="GO:0005743">
    <property type="term" value="C:mitochondrial inner membrane"/>
    <property type="evidence" value="ECO:0007669"/>
    <property type="project" value="UniProtKB-SubCell"/>
</dbReference>
<dbReference type="InterPro" id="IPR036418">
    <property type="entry name" value="Cyt_c_oxidase_su6a_sf"/>
</dbReference>
<evidence type="ECO:0000313" key="8">
    <source>
        <dbReference type="EMBL" id="RUS90174.1"/>
    </source>
</evidence>
<comment type="caution">
    <text evidence="8">The sequence shown here is derived from an EMBL/GenBank/DDBJ whole genome shotgun (WGS) entry which is preliminary data.</text>
</comment>
<name>A0A433U8L8_ELYCH</name>
<evidence type="ECO:0008006" key="10">
    <source>
        <dbReference type="Google" id="ProtNLM"/>
    </source>
</evidence>
<proteinExistence type="inferred from homology"/>
<sequence>MSKSTTALMQATKKTLFRSRFKSGRSINVYEVFSRMTSQNCRDGIHFPESAHKKHPDPPEFKLTKSKMWMYFFYAASVVPISHWFYLTFLANTHVERDEFVAWPHLRIRNRPFPWGDGNHSFFHNKYLNALPEGYEED</sequence>
<comment type="subcellular location">
    <subcellularLocation>
        <location evidence="1">Mitochondrion inner membrane</location>
    </subcellularLocation>
</comment>
<keyword evidence="4" id="KW-0496">Mitochondrion</keyword>
<comment type="similarity">
    <text evidence="6">Belongs to the cytochrome c oxidase subunit 6A family.</text>
</comment>
<gene>
    <name evidence="8" type="ORF">EGW08_002053</name>
</gene>
<evidence type="ECO:0000256" key="5">
    <source>
        <dbReference type="ARBA" id="ARBA00023136"/>
    </source>
</evidence>
<dbReference type="Proteomes" id="UP000271974">
    <property type="component" value="Unassembled WGS sequence"/>
</dbReference>
<dbReference type="GO" id="GO:0006123">
    <property type="term" value="P:mitochondrial electron transport, cytochrome c to oxygen"/>
    <property type="evidence" value="ECO:0007669"/>
    <property type="project" value="TreeGrafter"/>
</dbReference>
<keyword evidence="2" id="KW-0999">Mitochondrion inner membrane</keyword>
<reference evidence="8 9" key="1">
    <citation type="submission" date="2019-01" db="EMBL/GenBank/DDBJ databases">
        <title>A draft genome assembly of the solar-powered sea slug Elysia chlorotica.</title>
        <authorList>
            <person name="Cai H."/>
            <person name="Li Q."/>
            <person name="Fang X."/>
            <person name="Li J."/>
            <person name="Curtis N.E."/>
            <person name="Altenburger A."/>
            <person name="Shibata T."/>
            <person name="Feng M."/>
            <person name="Maeda T."/>
            <person name="Schwartz J.A."/>
            <person name="Shigenobu S."/>
            <person name="Lundholm N."/>
            <person name="Nishiyama T."/>
            <person name="Yang H."/>
            <person name="Hasebe M."/>
            <person name="Li S."/>
            <person name="Pierce S.K."/>
            <person name="Wang J."/>
        </authorList>
    </citation>
    <scope>NUCLEOTIDE SEQUENCE [LARGE SCALE GENOMIC DNA]</scope>
    <source>
        <strain evidence="8">EC2010</strain>
        <tissue evidence="8">Whole organism of an adult</tissue>
    </source>
</reference>
<keyword evidence="7" id="KW-1133">Transmembrane helix</keyword>
<dbReference type="GO" id="GO:0030234">
    <property type="term" value="F:enzyme regulator activity"/>
    <property type="evidence" value="ECO:0007669"/>
    <property type="project" value="TreeGrafter"/>
</dbReference>